<keyword evidence="2" id="KW-0547">Nucleotide-binding</keyword>
<comment type="caution">
    <text evidence="4">The sequence shown here is derived from an EMBL/GenBank/DDBJ whole genome shotgun (WGS) entry which is preliminary data.</text>
</comment>
<dbReference type="EMBL" id="VSSQ01053553">
    <property type="protein sequence ID" value="MPN07577.1"/>
    <property type="molecule type" value="Genomic_DNA"/>
</dbReference>
<evidence type="ECO:0000256" key="3">
    <source>
        <dbReference type="ARBA" id="ARBA00022840"/>
    </source>
</evidence>
<dbReference type="InterPro" id="IPR027417">
    <property type="entry name" value="P-loop_NTPase"/>
</dbReference>
<dbReference type="GO" id="GO:0015833">
    <property type="term" value="P:peptide transport"/>
    <property type="evidence" value="ECO:0007669"/>
    <property type="project" value="InterPro"/>
</dbReference>
<dbReference type="Gene3D" id="3.40.50.300">
    <property type="entry name" value="P-loop containing nucleotide triphosphate hydrolases"/>
    <property type="match status" value="1"/>
</dbReference>
<proteinExistence type="predicted"/>
<dbReference type="GO" id="GO:0005524">
    <property type="term" value="F:ATP binding"/>
    <property type="evidence" value="ECO:0007669"/>
    <property type="project" value="UniProtKB-KW"/>
</dbReference>
<dbReference type="InterPro" id="IPR013563">
    <property type="entry name" value="Oligopep_ABC_C"/>
</dbReference>
<reference evidence="4" key="1">
    <citation type="submission" date="2019-08" db="EMBL/GenBank/DDBJ databases">
        <authorList>
            <person name="Kucharzyk K."/>
            <person name="Murdoch R.W."/>
            <person name="Higgins S."/>
            <person name="Loffler F."/>
        </authorList>
    </citation>
    <scope>NUCLEOTIDE SEQUENCE</scope>
</reference>
<sequence length="122" mass="14297">MDAIGYIKAIMNLELTDSSYIELLILMTIAVKRLREGHVVDVPPSQLKYLQAKEEYKKLYMIPHYSGVANLEAGCKFCKRCEYAFDKCTKEEPPLIEVEDGRRVRCWLRIKDVQERETENHE</sequence>
<gene>
    <name evidence="4" type="ORF">SDC9_154848</name>
</gene>
<organism evidence="4">
    <name type="scientific">bioreactor metagenome</name>
    <dbReference type="NCBI Taxonomy" id="1076179"/>
    <lineage>
        <taxon>unclassified sequences</taxon>
        <taxon>metagenomes</taxon>
        <taxon>ecological metagenomes</taxon>
    </lineage>
</organism>
<name>A0A645F061_9ZZZZ</name>
<dbReference type="AlphaFoldDB" id="A0A645F061"/>
<dbReference type="NCBIfam" id="TIGR01727">
    <property type="entry name" value="oligo_HPY"/>
    <property type="match status" value="1"/>
</dbReference>
<keyword evidence="3" id="KW-0067">ATP-binding</keyword>
<evidence type="ECO:0000313" key="4">
    <source>
        <dbReference type="EMBL" id="MPN07577.1"/>
    </source>
</evidence>
<evidence type="ECO:0000256" key="1">
    <source>
        <dbReference type="ARBA" id="ARBA00022448"/>
    </source>
</evidence>
<accession>A0A645F061</accession>
<keyword evidence="1" id="KW-0813">Transport</keyword>
<protein>
    <submittedName>
        <fullName evidence="4">Uncharacterized protein</fullName>
    </submittedName>
</protein>
<evidence type="ECO:0000256" key="2">
    <source>
        <dbReference type="ARBA" id="ARBA00022741"/>
    </source>
</evidence>